<dbReference type="Proteomes" id="UP000326611">
    <property type="component" value="Unassembled WGS sequence"/>
</dbReference>
<protein>
    <recommendedName>
        <fullName evidence="3">DUF1780 domain-containing protein</fullName>
    </recommendedName>
</protein>
<proteinExistence type="predicted"/>
<dbReference type="Gene3D" id="3.40.1540.10">
    <property type="entry name" value="Protein of unknown function DUF1780, putative endonuclease"/>
    <property type="match status" value="1"/>
</dbReference>
<dbReference type="InterPro" id="IPR014796">
    <property type="entry name" value="DUF1780"/>
</dbReference>
<organism evidence="1 2">
    <name type="scientific">Pseudomonas fluorescens</name>
    <dbReference type="NCBI Taxonomy" id="294"/>
    <lineage>
        <taxon>Bacteria</taxon>
        <taxon>Pseudomonadati</taxon>
        <taxon>Pseudomonadota</taxon>
        <taxon>Gammaproteobacteria</taxon>
        <taxon>Pseudomonadales</taxon>
        <taxon>Pseudomonadaceae</taxon>
        <taxon>Pseudomonas</taxon>
    </lineage>
</organism>
<evidence type="ECO:0000313" key="1">
    <source>
        <dbReference type="EMBL" id="VVQ13577.1"/>
    </source>
</evidence>
<dbReference type="AlphaFoldDB" id="A0A5E7UQ44"/>
<dbReference type="InterPro" id="IPR037074">
    <property type="entry name" value="DUF1780_sf"/>
</dbReference>
<reference evidence="1 2" key="1">
    <citation type="submission" date="2019-09" db="EMBL/GenBank/DDBJ databases">
        <authorList>
            <person name="Chandra G."/>
            <person name="Truman W A."/>
        </authorList>
    </citation>
    <scope>NUCLEOTIDE SEQUENCE [LARGE SCALE GENOMIC DNA]</scope>
    <source>
        <strain evidence="1">PS918</strain>
    </source>
</reference>
<sequence>MRRTSRTAEGNDDRHVSISALRRSLSVLCRGGDSGVKAGISRANSQRRDKLFSLRSHLSAKLGPMDDSDYLRLLTIAAEQANAFLSNARKWERERWVCQRLLQGLNIPYRADEFAPAGEPPDVLFRDASFEVFFVLDEGRRLNDEWRDELQRRRSAFSLSQLVRREAKPRRIPANEFLLRLAPTLRKKAHNYKERGMDLGELDIIAFASLKREVLDLNSHFPPPTEYLRQGWRSLSLVGPTFARVLFAHPDAPDFLRSNLGRSIVFDVGISL</sequence>
<dbReference type="EMBL" id="CABVIY010000009">
    <property type="protein sequence ID" value="VVQ13577.1"/>
    <property type="molecule type" value="Genomic_DNA"/>
</dbReference>
<dbReference type="Pfam" id="PF08682">
    <property type="entry name" value="DUF1780"/>
    <property type="match status" value="1"/>
</dbReference>
<name>A0A5E7UQ44_PSEFL</name>
<gene>
    <name evidence="1" type="ORF">PS918_05623</name>
</gene>
<evidence type="ECO:0000313" key="2">
    <source>
        <dbReference type="Proteomes" id="UP000326611"/>
    </source>
</evidence>
<dbReference type="CDD" id="cd22342">
    <property type="entry name" value="Pa4535-like"/>
    <property type="match status" value="1"/>
</dbReference>
<dbReference type="InterPro" id="IPR011335">
    <property type="entry name" value="Restrct_endonuc-II-like"/>
</dbReference>
<evidence type="ECO:0008006" key="3">
    <source>
        <dbReference type="Google" id="ProtNLM"/>
    </source>
</evidence>
<dbReference type="SUPFAM" id="SSF52980">
    <property type="entry name" value="Restriction endonuclease-like"/>
    <property type="match status" value="1"/>
</dbReference>
<accession>A0A5E7UQ44</accession>